<dbReference type="Gene3D" id="3.30.10.20">
    <property type="match status" value="1"/>
</dbReference>
<name>A0A8J3NN14_9ACTN</name>
<dbReference type="EMBL" id="BONF01000048">
    <property type="protein sequence ID" value="GIF85573.1"/>
    <property type="molecule type" value="Genomic_DNA"/>
</dbReference>
<dbReference type="SMART" id="SM00740">
    <property type="entry name" value="PASTA"/>
    <property type="match status" value="1"/>
</dbReference>
<dbReference type="RefSeq" id="WP_203755685.1">
    <property type="nucleotide sequence ID" value="NZ_BONF01000048.1"/>
</dbReference>
<reference evidence="4 5" key="1">
    <citation type="submission" date="2021-01" db="EMBL/GenBank/DDBJ databases">
        <title>Whole genome shotgun sequence of Catellatospora bangladeshensis NBRC 107357.</title>
        <authorList>
            <person name="Komaki H."/>
            <person name="Tamura T."/>
        </authorList>
    </citation>
    <scope>NUCLEOTIDE SEQUENCE [LARGE SCALE GENOMIC DNA]</scope>
    <source>
        <strain evidence="4 5">NBRC 107357</strain>
    </source>
</reference>
<evidence type="ECO:0000313" key="4">
    <source>
        <dbReference type="EMBL" id="GIF85573.1"/>
    </source>
</evidence>
<feature type="transmembrane region" description="Helical" evidence="2">
    <location>
        <begin position="47"/>
        <end position="68"/>
    </location>
</feature>
<sequence length="204" mass="21047">MSDPDDNPYSGPTPPPSDDKDKDGEYQPAHGADDKDKDDDKGGRKRWLLLLLLLLLILLLLLCGGFAYMKWWQKSEPDPAASPSVAATASAAVPASPSAATDPSAAASPTAAASPSAAASPTAAPSPKPVLLTVPNVVGKKAEEAEKILADAGFTNVRFVGDDGKELTLLVSWKVVKQSVKAGSKVAADTEIVLTNESVSNGKG</sequence>
<keyword evidence="2" id="KW-1133">Transmembrane helix</keyword>
<proteinExistence type="predicted"/>
<organism evidence="4 5">
    <name type="scientific">Catellatospora bangladeshensis</name>
    <dbReference type="NCBI Taxonomy" id="310355"/>
    <lineage>
        <taxon>Bacteria</taxon>
        <taxon>Bacillati</taxon>
        <taxon>Actinomycetota</taxon>
        <taxon>Actinomycetes</taxon>
        <taxon>Micromonosporales</taxon>
        <taxon>Micromonosporaceae</taxon>
        <taxon>Catellatospora</taxon>
    </lineage>
</organism>
<evidence type="ECO:0000256" key="2">
    <source>
        <dbReference type="SAM" id="Phobius"/>
    </source>
</evidence>
<comment type="caution">
    <text evidence="4">The sequence shown here is derived from an EMBL/GenBank/DDBJ whole genome shotgun (WGS) entry which is preliminary data.</text>
</comment>
<evidence type="ECO:0000313" key="5">
    <source>
        <dbReference type="Proteomes" id="UP000601223"/>
    </source>
</evidence>
<dbReference type="SUPFAM" id="SSF54184">
    <property type="entry name" value="Penicillin-binding protein 2x (pbp-2x), c-terminal domain"/>
    <property type="match status" value="1"/>
</dbReference>
<feature type="compositionally biased region" description="Basic and acidic residues" evidence="1">
    <location>
        <begin position="17"/>
        <end position="41"/>
    </location>
</feature>
<gene>
    <name evidence="4" type="ORF">Cba03nite_69220</name>
</gene>
<feature type="domain" description="PASTA" evidence="3">
    <location>
        <begin position="128"/>
        <end position="198"/>
    </location>
</feature>
<dbReference type="PROSITE" id="PS51178">
    <property type="entry name" value="PASTA"/>
    <property type="match status" value="1"/>
</dbReference>
<dbReference type="Proteomes" id="UP000601223">
    <property type="component" value="Unassembled WGS sequence"/>
</dbReference>
<dbReference type="InterPro" id="IPR005543">
    <property type="entry name" value="PASTA_dom"/>
</dbReference>
<feature type="compositionally biased region" description="Low complexity" evidence="1">
    <location>
        <begin position="95"/>
        <end position="125"/>
    </location>
</feature>
<dbReference type="AlphaFoldDB" id="A0A8J3NN14"/>
<dbReference type="Pfam" id="PF03793">
    <property type="entry name" value="PASTA"/>
    <property type="match status" value="1"/>
</dbReference>
<keyword evidence="2" id="KW-0812">Transmembrane</keyword>
<accession>A0A8J3NN14</accession>
<feature type="region of interest" description="Disordered" evidence="1">
    <location>
        <begin position="95"/>
        <end position="126"/>
    </location>
</feature>
<dbReference type="CDD" id="cd06577">
    <property type="entry name" value="PASTA_pknB"/>
    <property type="match status" value="1"/>
</dbReference>
<evidence type="ECO:0000259" key="3">
    <source>
        <dbReference type="PROSITE" id="PS51178"/>
    </source>
</evidence>
<keyword evidence="5" id="KW-1185">Reference proteome</keyword>
<feature type="region of interest" description="Disordered" evidence="1">
    <location>
        <begin position="1"/>
        <end position="41"/>
    </location>
</feature>
<evidence type="ECO:0000256" key="1">
    <source>
        <dbReference type="SAM" id="MobiDB-lite"/>
    </source>
</evidence>
<keyword evidence="2" id="KW-0472">Membrane</keyword>
<protein>
    <recommendedName>
        <fullName evidence="3">PASTA domain-containing protein</fullName>
    </recommendedName>
</protein>